<accession>A0ABV3P6H9</accession>
<sequence length="288" mass="29567">MTSETTSTARPPRRAGRNLPAAIGMGVAMGGVLVASLFVRREAFGVLVCAAVLYGTVEMVRAFRARHLRIPVLPPAVGTLAMVPGAYLGGGETLFAAYALTVAAVVVYRLVDDGGDHGSPVRVPPVRDVAGGIFVVTYGPLLAGFAMLMLAASDGAWRVLVFVLLVVASDVGGYAAGVLFGRHPMAPSVSPKKSWEGSAGSLVIGMVAGAVALPLALGAAWWQGVLLGAVTVVVAIGGDLSESMLKRDLGIKDMGTLLPGHGGVMDRLDSLLPAAPVVHLLLLWFLGP</sequence>
<dbReference type="EMBL" id="JBFNQN010000005">
    <property type="protein sequence ID" value="MEW9264837.1"/>
    <property type="molecule type" value="Genomic_DNA"/>
</dbReference>
<evidence type="ECO:0000256" key="19">
    <source>
        <dbReference type="SAM" id="Phobius"/>
    </source>
</evidence>
<evidence type="ECO:0000256" key="18">
    <source>
        <dbReference type="RuleBase" id="RU003938"/>
    </source>
</evidence>
<comment type="subcellular location">
    <subcellularLocation>
        <location evidence="2">Cell membrane</location>
        <topology evidence="2">Multi-pass membrane protein</topology>
    </subcellularLocation>
</comment>
<dbReference type="InterPro" id="IPR000374">
    <property type="entry name" value="PC_trans"/>
</dbReference>
<evidence type="ECO:0000256" key="4">
    <source>
        <dbReference type="ARBA" id="ARBA00005189"/>
    </source>
</evidence>
<evidence type="ECO:0000256" key="7">
    <source>
        <dbReference type="ARBA" id="ARBA00019373"/>
    </source>
</evidence>
<keyword evidence="8" id="KW-1003">Cell membrane</keyword>
<evidence type="ECO:0000256" key="10">
    <source>
        <dbReference type="ARBA" id="ARBA00022679"/>
    </source>
</evidence>
<evidence type="ECO:0000256" key="2">
    <source>
        <dbReference type="ARBA" id="ARBA00004651"/>
    </source>
</evidence>
<evidence type="ECO:0000313" key="21">
    <source>
        <dbReference type="Proteomes" id="UP001555826"/>
    </source>
</evidence>
<keyword evidence="13 19" id="KW-1133">Transmembrane helix</keyword>
<keyword evidence="14" id="KW-0443">Lipid metabolism</keyword>
<feature type="transmembrane region" description="Helical" evidence="19">
    <location>
        <begin position="159"/>
        <end position="181"/>
    </location>
</feature>
<name>A0ABV3P6H9_9ACTN</name>
<evidence type="ECO:0000256" key="9">
    <source>
        <dbReference type="ARBA" id="ARBA00022516"/>
    </source>
</evidence>
<dbReference type="Proteomes" id="UP001555826">
    <property type="component" value="Unassembled WGS sequence"/>
</dbReference>
<keyword evidence="11 18" id="KW-0812">Transmembrane</keyword>
<evidence type="ECO:0000256" key="15">
    <source>
        <dbReference type="ARBA" id="ARBA00023136"/>
    </source>
</evidence>
<proteinExistence type="inferred from homology"/>
<comment type="pathway">
    <text evidence="4">Lipid metabolism.</text>
</comment>
<dbReference type="PROSITE" id="PS01315">
    <property type="entry name" value="CDS"/>
    <property type="match status" value="1"/>
</dbReference>
<comment type="similarity">
    <text evidence="5 18">Belongs to the CDS family.</text>
</comment>
<dbReference type="GO" id="GO:0004605">
    <property type="term" value="F:phosphatidate cytidylyltransferase activity"/>
    <property type="evidence" value="ECO:0007669"/>
    <property type="project" value="UniProtKB-EC"/>
</dbReference>
<evidence type="ECO:0000256" key="13">
    <source>
        <dbReference type="ARBA" id="ARBA00022989"/>
    </source>
</evidence>
<keyword evidence="17" id="KW-1208">Phospholipid metabolism</keyword>
<feature type="transmembrane region" description="Helical" evidence="19">
    <location>
        <begin position="44"/>
        <end position="63"/>
    </location>
</feature>
<comment type="catalytic activity">
    <reaction evidence="1 18">
        <text>a 1,2-diacyl-sn-glycero-3-phosphate + CTP + H(+) = a CDP-1,2-diacyl-sn-glycerol + diphosphate</text>
        <dbReference type="Rhea" id="RHEA:16229"/>
        <dbReference type="ChEBI" id="CHEBI:15378"/>
        <dbReference type="ChEBI" id="CHEBI:33019"/>
        <dbReference type="ChEBI" id="CHEBI:37563"/>
        <dbReference type="ChEBI" id="CHEBI:58332"/>
        <dbReference type="ChEBI" id="CHEBI:58608"/>
        <dbReference type="EC" id="2.7.7.41"/>
    </reaction>
</comment>
<evidence type="ECO:0000256" key="5">
    <source>
        <dbReference type="ARBA" id="ARBA00010185"/>
    </source>
</evidence>
<keyword evidence="12 18" id="KW-0548">Nucleotidyltransferase</keyword>
<dbReference type="RefSeq" id="WP_367637662.1">
    <property type="nucleotide sequence ID" value="NZ_JBFNQN010000005.1"/>
</dbReference>
<dbReference type="EC" id="2.7.7.41" evidence="6 18"/>
<organism evidence="20 21">
    <name type="scientific">Kineococcus endophyticus</name>
    <dbReference type="NCBI Taxonomy" id="1181883"/>
    <lineage>
        <taxon>Bacteria</taxon>
        <taxon>Bacillati</taxon>
        <taxon>Actinomycetota</taxon>
        <taxon>Actinomycetes</taxon>
        <taxon>Kineosporiales</taxon>
        <taxon>Kineosporiaceae</taxon>
        <taxon>Kineococcus</taxon>
    </lineage>
</organism>
<keyword evidence="10 18" id="KW-0808">Transferase</keyword>
<reference evidence="20 21" key="1">
    <citation type="submission" date="2024-07" db="EMBL/GenBank/DDBJ databases">
        <authorList>
            <person name="Thanompreechachai J."/>
            <person name="Duangmal K."/>
        </authorList>
    </citation>
    <scope>NUCLEOTIDE SEQUENCE [LARGE SCALE GENOMIC DNA]</scope>
    <source>
        <strain evidence="20 21">KCTC 19886</strain>
    </source>
</reference>
<keyword evidence="21" id="KW-1185">Reference proteome</keyword>
<dbReference type="PANTHER" id="PTHR46382:SF1">
    <property type="entry name" value="PHOSPHATIDATE CYTIDYLYLTRANSFERASE"/>
    <property type="match status" value="1"/>
</dbReference>
<evidence type="ECO:0000256" key="1">
    <source>
        <dbReference type="ARBA" id="ARBA00001698"/>
    </source>
</evidence>
<comment type="caution">
    <text evidence="20">The sequence shown here is derived from an EMBL/GenBank/DDBJ whole genome shotgun (WGS) entry which is preliminary data.</text>
</comment>
<protein>
    <recommendedName>
        <fullName evidence="7 18">Phosphatidate cytidylyltransferase</fullName>
        <ecNumber evidence="6 18">2.7.7.41</ecNumber>
    </recommendedName>
</protein>
<feature type="transmembrane region" description="Helical" evidence="19">
    <location>
        <begin position="21"/>
        <end position="38"/>
    </location>
</feature>
<dbReference type="PANTHER" id="PTHR46382">
    <property type="entry name" value="PHOSPHATIDATE CYTIDYLYLTRANSFERASE"/>
    <property type="match status" value="1"/>
</dbReference>
<evidence type="ECO:0000256" key="6">
    <source>
        <dbReference type="ARBA" id="ARBA00012487"/>
    </source>
</evidence>
<evidence type="ECO:0000256" key="8">
    <source>
        <dbReference type="ARBA" id="ARBA00022475"/>
    </source>
</evidence>
<feature type="transmembrane region" description="Helical" evidence="19">
    <location>
        <begin position="94"/>
        <end position="111"/>
    </location>
</feature>
<dbReference type="Pfam" id="PF01148">
    <property type="entry name" value="CTP_transf_1"/>
    <property type="match status" value="1"/>
</dbReference>
<comment type="pathway">
    <text evidence="3 18">Phospholipid metabolism; CDP-diacylglycerol biosynthesis; CDP-diacylglycerol from sn-glycerol 3-phosphate: step 3/3.</text>
</comment>
<evidence type="ECO:0000256" key="3">
    <source>
        <dbReference type="ARBA" id="ARBA00005119"/>
    </source>
</evidence>
<evidence type="ECO:0000256" key="11">
    <source>
        <dbReference type="ARBA" id="ARBA00022692"/>
    </source>
</evidence>
<evidence type="ECO:0000256" key="12">
    <source>
        <dbReference type="ARBA" id="ARBA00022695"/>
    </source>
</evidence>
<keyword evidence="9" id="KW-0444">Lipid biosynthesis</keyword>
<feature type="transmembrane region" description="Helical" evidence="19">
    <location>
        <begin position="132"/>
        <end position="153"/>
    </location>
</feature>
<evidence type="ECO:0000256" key="14">
    <source>
        <dbReference type="ARBA" id="ARBA00023098"/>
    </source>
</evidence>
<keyword evidence="15 19" id="KW-0472">Membrane</keyword>
<keyword evidence="16" id="KW-0594">Phospholipid biosynthesis</keyword>
<evidence type="ECO:0000256" key="17">
    <source>
        <dbReference type="ARBA" id="ARBA00023264"/>
    </source>
</evidence>
<gene>
    <name evidence="20" type="ORF">AB1207_08765</name>
</gene>
<evidence type="ECO:0000256" key="16">
    <source>
        <dbReference type="ARBA" id="ARBA00023209"/>
    </source>
</evidence>
<evidence type="ECO:0000313" key="20">
    <source>
        <dbReference type="EMBL" id="MEW9264837.1"/>
    </source>
</evidence>